<dbReference type="InterPro" id="IPR055382">
    <property type="entry name" value="DUF7601"/>
</dbReference>
<dbReference type="Pfam" id="PF05738">
    <property type="entry name" value="Cna_B"/>
    <property type="match status" value="1"/>
</dbReference>
<keyword evidence="1" id="KW-1133">Transmembrane helix</keyword>
<gene>
    <name evidence="5" type="ORF">ERS852491_03101</name>
</gene>
<feature type="transmembrane region" description="Helical" evidence="1">
    <location>
        <begin position="532"/>
        <end position="549"/>
    </location>
</feature>
<keyword evidence="1" id="KW-0472">Membrane</keyword>
<evidence type="ECO:0000259" key="3">
    <source>
        <dbReference type="Pfam" id="PF05738"/>
    </source>
</evidence>
<organism evidence="5 6">
    <name type="scientific">Faecalicatena contorta</name>
    <dbReference type="NCBI Taxonomy" id="39482"/>
    <lineage>
        <taxon>Bacteria</taxon>
        <taxon>Bacillati</taxon>
        <taxon>Bacillota</taxon>
        <taxon>Clostridia</taxon>
        <taxon>Lachnospirales</taxon>
        <taxon>Lachnospiraceae</taxon>
        <taxon>Faecalicatena</taxon>
    </lineage>
</organism>
<feature type="domain" description="CNA-B" evidence="3">
    <location>
        <begin position="308"/>
        <end position="398"/>
    </location>
</feature>
<dbReference type="SUPFAM" id="SSF49478">
    <property type="entry name" value="Cna protein B-type domain"/>
    <property type="match status" value="1"/>
</dbReference>
<evidence type="ECO:0000313" key="5">
    <source>
        <dbReference type="EMBL" id="CUO72951.1"/>
    </source>
</evidence>
<evidence type="ECO:0000256" key="1">
    <source>
        <dbReference type="SAM" id="Phobius"/>
    </source>
</evidence>
<feature type="chain" id="PRO_5039704724" evidence="2">
    <location>
        <begin position="27"/>
        <end position="555"/>
    </location>
</feature>
<feature type="signal peptide" evidence="2">
    <location>
        <begin position="1"/>
        <end position="26"/>
    </location>
</feature>
<dbReference type="AlphaFoldDB" id="A0A174HFA4"/>
<dbReference type="STRING" id="39482.ERS852491_03101"/>
<name>A0A174HFA4_9FIRM</name>
<protein>
    <submittedName>
        <fullName evidence="5">Pilus backbone structural protein</fullName>
    </submittedName>
</protein>
<dbReference type="CDD" id="cd00222">
    <property type="entry name" value="CollagenBindB"/>
    <property type="match status" value="1"/>
</dbReference>
<dbReference type="OrthoDB" id="9802773at2"/>
<evidence type="ECO:0000313" key="6">
    <source>
        <dbReference type="Proteomes" id="UP000095544"/>
    </source>
</evidence>
<dbReference type="Gene3D" id="2.60.40.1140">
    <property type="entry name" value="Collagen-binding surface protein Cna, B-type domain"/>
    <property type="match status" value="2"/>
</dbReference>
<dbReference type="InterPro" id="IPR008454">
    <property type="entry name" value="Collagen-bd_Cna-like_B-typ_dom"/>
</dbReference>
<keyword evidence="2" id="KW-0732">Signal</keyword>
<accession>A0A174HFA4</accession>
<evidence type="ECO:0000259" key="4">
    <source>
        <dbReference type="Pfam" id="PF24547"/>
    </source>
</evidence>
<dbReference type="Pfam" id="PF24547">
    <property type="entry name" value="DUF7601"/>
    <property type="match status" value="1"/>
</dbReference>
<dbReference type="EMBL" id="CYZU01000031">
    <property type="protein sequence ID" value="CUO72951.1"/>
    <property type="molecule type" value="Genomic_DNA"/>
</dbReference>
<proteinExistence type="predicted"/>
<reference evidence="5 6" key="1">
    <citation type="submission" date="2015-09" db="EMBL/GenBank/DDBJ databases">
        <authorList>
            <consortium name="Pathogen Informatics"/>
        </authorList>
    </citation>
    <scope>NUCLEOTIDE SEQUENCE [LARGE SCALE GENOMIC DNA]</scope>
    <source>
        <strain evidence="5 6">2789STDY5834876</strain>
    </source>
</reference>
<feature type="domain" description="DUF7601" evidence="4">
    <location>
        <begin position="404"/>
        <end position="519"/>
    </location>
</feature>
<dbReference type="Proteomes" id="UP000095544">
    <property type="component" value="Unassembled WGS sequence"/>
</dbReference>
<evidence type="ECO:0000256" key="2">
    <source>
        <dbReference type="SAM" id="SignalP"/>
    </source>
</evidence>
<dbReference type="RefSeq" id="WP_055154050.1">
    <property type="nucleotide sequence ID" value="NZ_CYZU01000031.1"/>
</dbReference>
<sequence>MRKRVRKTLASLMAAMLLLSAFGVQAFAEDTSSAGAAAAQGGQRSGKGEGQQLQVTKEWKTKGGETVENSNIPFGKVEVDIQQYYKVGMYPDLTEEPIGEPFMLALTGDNSWTDVYRNPVEDYSYFKAVAERVYDKNENLIVTYGLDMEGSWLPTYAEGYSEKDLYGWIPGEFEFTREYEGAQVQWTEIKNKNKAVFDLPGSGILVLKKGSDYLIWMPYMEQLSTEARAEIKKIVGVNYQNPRFLDEDTGSTLENTEIIYAEGTGNVHLNFKNQSDWSWFAYGPFEFQNNTISSSLVNRLDTDFQTNIKVIKIWDDNNSPVRPTTIDVELKDGTQVKNTINLSTGDASASDYNIWSQTVSVPKYREDGTTIQYEINEPNVPEGYGNPEYDQENLTVTNRLANVNLTVEKQVTGNMGDHNRAFTFTMKLLKDGRAYIQPLSYMKGEESGTLTATNDSYTFTLKDTEKIAIAIPFGCSYDIMEENADYDVSIKVGDGEPANNNIVNGTANSDTGIVFTNTKNIVPPTGVSKGTGAYMAMFFCGLGAAAVFGRRKRSC</sequence>
<keyword evidence="1" id="KW-0812">Transmembrane</keyword>